<evidence type="ECO:0000313" key="4">
    <source>
        <dbReference type="EMBL" id="ADU23067.1"/>
    </source>
</evidence>
<dbReference type="OrthoDB" id="1819521at2"/>
<dbReference type="KEGG" id="ral:Rumal_2592"/>
<feature type="transmembrane region" description="Helical" evidence="1">
    <location>
        <begin position="205"/>
        <end position="227"/>
    </location>
</feature>
<dbReference type="EMBL" id="CP002403">
    <property type="protein sequence ID" value="ADU23067.1"/>
    <property type="molecule type" value="Genomic_DNA"/>
</dbReference>
<feature type="chain" id="PRO_5003209953" description="Carbohydrate binding module 65 domain-containing protein" evidence="2">
    <location>
        <begin position="29"/>
        <end position="249"/>
    </location>
</feature>
<dbReference type="eggNOG" id="ENOG50325BR">
    <property type="taxonomic scope" value="Bacteria"/>
</dbReference>
<evidence type="ECO:0000313" key="5">
    <source>
        <dbReference type="Proteomes" id="UP000006919"/>
    </source>
</evidence>
<gene>
    <name evidence="4" type="ordered locus">Rumal_2592</name>
</gene>
<feature type="domain" description="Carbohydrate binding module 65" evidence="3">
    <location>
        <begin position="35"/>
        <end position="169"/>
    </location>
</feature>
<feature type="signal peptide" evidence="2">
    <location>
        <begin position="1"/>
        <end position="28"/>
    </location>
</feature>
<dbReference type="RefSeq" id="WP_013499195.1">
    <property type="nucleotide sequence ID" value="NC_014833.1"/>
</dbReference>
<dbReference type="AlphaFoldDB" id="E6UFS8"/>
<sequence precursor="true">MRNKLFSRITTALMAAFVMAGQSVIAFADGDVQLDCSNAVESDNWTQSVQFNYNAEDPDDLKSFDATRITDQSVVTVKYDILETYETETPTGYPVELIIQSWSNPDTPMVNATGGVWGKVAPAEVDTENNTESFNYADIVTAYGSDNFEKVDALLFGSTNDAKIKVNSVTITNCKDEGNHWVDPSIAEQEKAAQEKEKEAKKKNIVGIIIGIVAGVAVAVGVIWFIISSKSREAFDVSTGEFVDKKSAK</sequence>
<accession>E6UFS8</accession>
<protein>
    <recommendedName>
        <fullName evidence="3">Carbohydrate binding module 65 domain-containing protein</fullName>
    </recommendedName>
</protein>
<dbReference type="Gene3D" id="2.60.120.1070">
    <property type="match status" value="1"/>
</dbReference>
<dbReference type="HOGENOM" id="CLU_1115136_0_0_9"/>
<keyword evidence="1" id="KW-0812">Transmembrane</keyword>
<dbReference type="Pfam" id="PF18259">
    <property type="entry name" value="CBM65_1"/>
    <property type="match status" value="1"/>
</dbReference>
<keyword evidence="1" id="KW-0472">Membrane</keyword>
<dbReference type="InterPro" id="IPR040877">
    <property type="entry name" value="CBM65_1"/>
</dbReference>
<dbReference type="Proteomes" id="UP000006919">
    <property type="component" value="Chromosome"/>
</dbReference>
<evidence type="ECO:0000256" key="1">
    <source>
        <dbReference type="SAM" id="Phobius"/>
    </source>
</evidence>
<name>E6UFS8_RUMA7</name>
<organism evidence="4 5">
    <name type="scientific">Ruminococcus albus (strain ATCC 27210 / DSM 20455 / JCM 14654 / NCDO 2250 / 7)</name>
    <dbReference type="NCBI Taxonomy" id="697329"/>
    <lineage>
        <taxon>Bacteria</taxon>
        <taxon>Bacillati</taxon>
        <taxon>Bacillota</taxon>
        <taxon>Clostridia</taxon>
        <taxon>Eubacteriales</taxon>
        <taxon>Oscillospiraceae</taxon>
        <taxon>Ruminococcus</taxon>
    </lineage>
</organism>
<keyword evidence="2" id="KW-0732">Signal</keyword>
<evidence type="ECO:0000259" key="3">
    <source>
        <dbReference type="Pfam" id="PF18259"/>
    </source>
</evidence>
<keyword evidence="1" id="KW-1133">Transmembrane helix</keyword>
<evidence type="ECO:0000256" key="2">
    <source>
        <dbReference type="SAM" id="SignalP"/>
    </source>
</evidence>
<proteinExistence type="predicted"/>
<reference evidence="4 5" key="1">
    <citation type="journal article" date="2011" name="J. Bacteriol.">
        <title>Complete genome of the cellulolytic ruminal bacterium Ruminococcus albus 7.</title>
        <authorList>
            <person name="Suen G."/>
            <person name="Stevenson D.M."/>
            <person name="Bruce D.C."/>
            <person name="Chertkov O."/>
            <person name="Copeland A."/>
            <person name="Cheng J.F."/>
            <person name="Detter C."/>
            <person name="Detter J.C."/>
            <person name="Goodwin L.A."/>
            <person name="Han C.S."/>
            <person name="Hauser L.J."/>
            <person name="Ivanova N.N."/>
            <person name="Kyrpides N.C."/>
            <person name="Land M.L."/>
            <person name="Lapidus A."/>
            <person name="Lucas S."/>
            <person name="Ovchinnikova G."/>
            <person name="Pitluck S."/>
            <person name="Tapia R."/>
            <person name="Woyke T."/>
            <person name="Boyum J."/>
            <person name="Mead D."/>
            <person name="Weimer P.J."/>
        </authorList>
    </citation>
    <scope>NUCLEOTIDE SEQUENCE [LARGE SCALE GENOMIC DNA]</scope>
    <source>
        <strain evidence="5">ATCC 27210 / DSM 20455 / JCM 14654 / NCDO 2250 / 7</strain>
    </source>
</reference>